<evidence type="ECO:0000256" key="2">
    <source>
        <dbReference type="ARBA" id="ARBA00022448"/>
    </source>
</evidence>
<evidence type="ECO:0000313" key="12">
    <source>
        <dbReference type="Proteomes" id="UP001215549"/>
    </source>
</evidence>
<evidence type="ECO:0000256" key="5">
    <source>
        <dbReference type="ARBA" id="ARBA00022989"/>
    </source>
</evidence>
<keyword evidence="4 7" id="KW-0812">Transmembrane</keyword>
<keyword evidence="5 7" id="KW-1133">Transmembrane helix</keyword>
<keyword evidence="12" id="KW-1185">Reference proteome</keyword>
<comment type="subcellular location">
    <subcellularLocation>
        <location evidence="7">Cell inner membrane</location>
        <topology evidence="7">Multi-pass membrane protein</topology>
    </subcellularLocation>
    <subcellularLocation>
        <location evidence="1">Cell membrane</location>
        <topology evidence="1">Multi-pass membrane protein</topology>
    </subcellularLocation>
</comment>
<evidence type="ECO:0000256" key="1">
    <source>
        <dbReference type="ARBA" id="ARBA00004651"/>
    </source>
</evidence>
<feature type="transmembrane region" description="Helical" evidence="7">
    <location>
        <begin position="92"/>
        <end position="113"/>
    </location>
</feature>
<feature type="transmembrane region" description="Helical" evidence="7">
    <location>
        <begin position="46"/>
        <end position="71"/>
    </location>
</feature>
<evidence type="ECO:0000313" key="9">
    <source>
        <dbReference type="EMBL" id="SIS95719.1"/>
    </source>
</evidence>
<dbReference type="EMBL" id="CP067141">
    <property type="protein sequence ID" value="WCR05569.1"/>
    <property type="molecule type" value="Genomic_DNA"/>
</dbReference>
<dbReference type="EMBL" id="FTOU01000010">
    <property type="protein sequence ID" value="SIS95719.1"/>
    <property type="molecule type" value="Genomic_DNA"/>
</dbReference>
<evidence type="ECO:0000259" key="8">
    <source>
        <dbReference type="Pfam" id="PF04290"/>
    </source>
</evidence>
<evidence type="ECO:0000313" key="10">
    <source>
        <dbReference type="EMBL" id="WCR05569.1"/>
    </source>
</evidence>
<dbReference type="AlphaFoldDB" id="A0AA46A6B9"/>
<proteinExistence type="inferred from homology"/>
<geneLocation type="plasmid" evidence="10 12">
    <name>p242883</name>
</geneLocation>
<feature type="domain" description="Tripartite ATP-independent periplasmic transporters DctQ component" evidence="8">
    <location>
        <begin position="29"/>
        <end position="147"/>
    </location>
</feature>
<sequence length="178" mass="19635">MQSTSLITRWLARSELIAAIGLVGLLALSVATIADVVMRTVFNSPIYGFSDLIEIVTPPIVASCLPVALAARQNITIRFLGRALPPRPGQAVELLGQVAVLLFILGVTWRVAVYSWEMFANQQVTWLLGIPTWPFWLLTSLLLVLCLPIQCLVTAETFANMRRGQPLEDEHPELEEGI</sequence>
<organism evidence="9 11">
    <name type="scientific">Paracoccus saliphilus</name>
    <dbReference type="NCBI Taxonomy" id="405559"/>
    <lineage>
        <taxon>Bacteria</taxon>
        <taxon>Pseudomonadati</taxon>
        <taxon>Pseudomonadota</taxon>
        <taxon>Alphaproteobacteria</taxon>
        <taxon>Rhodobacterales</taxon>
        <taxon>Paracoccaceae</taxon>
        <taxon>Paracoccus</taxon>
    </lineage>
</organism>
<comment type="subunit">
    <text evidence="7">The complex comprises the extracytoplasmic solute receptor protein and the two transmembrane proteins.</text>
</comment>
<dbReference type="Pfam" id="PF04290">
    <property type="entry name" value="DctQ"/>
    <property type="match status" value="1"/>
</dbReference>
<dbReference type="InterPro" id="IPR055348">
    <property type="entry name" value="DctQ"/>
</dbReference>
<keyword evidence="6 7" id="KW-0472">Membrane</keyword>
<evidence type="ECO:0000256" key="7">
    <source>
        <dbReference type="RuleBase" id="RU369079"/>
    </source>
</evidence>
<protein>
    <recommendedName>
        <fullName evidence="7">TRAP transporter small permease protein</fullName>
    </recommendedName>
</protein>
<accession>A0AA46A6B9</accession>
<name>A0AA46A6B9_9RHOB</name>
<dbReference type="RefSeq" id="WP_076526822.1">
    <property type="nucleotide sequence ID" value="NZ_CP067141.1"/>
</dbReference>
<dbReference type="GO" id="GO:0005886">
    <property type="term" value="C:plasma membrane"/>
    <property type="evidence" value="ECO:0007669"/>
    <property type="project" value="UniProtKB-SubCell"/>
</dbReference>
<keyword evidence="7" id="KW-0997">Cell inner membrane</keyword>
<comment type="function">
    <text evidence="7">Part of the tripartite ATP-independent periplasmic (TRAP) transport system.</text>
</comment>
<dbReference type="GO" id="GO:0022857">
    <property type="term" value="F:transmembrane transporter activity"/>
    <property type="evidence" value="ECO:0007669"/>
    <property type="project" value="UniProtKB-UniRule"/>
</dbReference>
<gene>
    <name evidence="10" type="ORF">JHX88_21030</name>
    <name evidence="9" type="ORF">SAMN05421772_11022</name>
</gene>
<dbReference type="Proteomes" id="UP001215549">
    <property type="component" value="Plasmid p242883"/>
</dbReference>
<evidence type="ECO:0000313" key="11">
    <source>
        <dbReference type="Proteomes" id="UP000186216"/>
    </source>
</evidence>
<keyword evidence="10" id="KW-0614">Plasmid</keyword>
<dbReference type="Proteomes" id="UP000186216">
    <property type="component" value="Unassembled WGS sequence"/>
</dbReference>
<comment type="similarity">
    <text evidence="7">Belongs to the TRAP transporter small permease family.</text>
</comment>
<evidence type="ECO:0000256" key="6">
    <source>
        <dbReference type="ARBA" id="ARBA00023136"/>
    </source>
</evidence>
<evidence type="ECO:0000256" key="4">
    <source>
        <dbReference type="ARBA" id="ARBA00022692"/>
    </source>
</evidence>
<feature type="transmembrane region" description="Helical" evidence="7">
    <location>
        <begin position="133"/>
        <end position="153"/>
    </location>
</feature>
<reference evidence="9 11" key="1">
    <citation type="submission" date="2017-01" db="EMBL/GenBank/DDBJ databases">
        <authorList>
            <person name="Varghese N."/>
            <person name="Submissions S."/>
        </authorList>
    </citation>
    <scope>NUCLEOTIDE SEQUENCE [LARGE SCALE GENOMIC DNA]</scope>
    <source>
        <strain evidence="9 11">DSM 18447</strain>
    </source>
</reference>
<keyword evidence="3" id="KW-1003">Cell membrane</keyword>
<evidence type="ECO:0000256" key="3">
    <source>
        <dbReference type="ARBA" id="ARBA00022475"/>
    </source>
</evidence>
<reference evidence="10 12" key="2">
    <citation type="submission" date="2021-01" db="EMBL/GenBank/DDBJ databases">
        <title>Biogeographic distribution of Paracoccus.</title>
        <authorList>
            <person name="Hollensteiner J."/>
            <person name="Leineberger J."/>
            <person name="Brinkhoff T."/>
            <person name="Daniel R."/>
        </authorList>
    </citation>
    <scope>NUCLEOTIDE SEQUENCE [LARGE SCALE GENOMIC DNA]</scope>
    <source>
        <strain evidence="10 12">DSM 18447</strain>
        <plasmid evidence="10 12">p242883</plasmid>
    </source>
</reference>
<feature type="transmembrane region" description="Helical" evidence="7">
    <location>
        <begin position="16"/>
        <end position="34"/>
    </location>
</feature>
<keyword evidence="2 7" id="KW-0813">Transport</keyword>